<evidence type="ECO:0000313" key="1">
    <source>
        <dbReference type="EMBL" id="KAI5067717.1"/>
    </source>
</evidence>
<dbReference type="OrthoDB" id="1922322at2759"/>
<dbReference type="Proteomes" id="UP000886520">
    <property type="component" value="Chromosome 17"/>
</dbReference>
<reference evidence="1" key="1">
    <citation type="submission" date="2021-01" db="EMBL/GenBank/DDBJ databases">
        <title>Adiantum capillus-veneris genome.</title>
        <authorList>
            <person name="Fang Y."/>
            <person name="Liao Q."/>
        </authorList>
    </citation>
    <scope>NUCLEOTIDE SEQUENCE</scope>
    <source>
        <strain evidence="1">H3</strain>
        <tissue evidence="1">Leaf</tissue>
    </source>
</reference>
<accession>A0A9D4ZBF1</accession>
<dbReference type="Pfam" id="PF14009">
    <property type="entry name" value="PADRE"/>
    <property type="match status" value="1"/>
</dbReference>
<keyword evidence="2" id="KW-1185">Reference proteome</keyword>
<name>A0A9D4ZBF1_ADICA</name>
<organism evidence="1 2">
    <name type="scientific">Adiantum capillus-veneris</name>
    <name type="common">Maidenhair fern</name>
    <dbReference type="NCBI Taxonomy" id="13818"/>
    <lineage>
        <taxon>Eukaryota</taxon>
        <taxon>Viridiplantae</taxon>
        <taxon>Streptophyta</taxon>
        <taxon>Embryophyta</taxon>
        <taxon>Tracheophyta</taxon>
        <taxon>Polypodiopsida</taxon>
        <taxon>Polypodiidae</taxon>
        <taxon>Polypodiales</taxon>
        <taxon>Pteridineae</taxon>
        <taxon>Pteridaceae</taxon>
        <taxon>Vittarioideae</taxon>
        <taxon>Adiantum</taxon>
    </lineage>
</organism>
<dbReference type="PANTHER" id="PTHR33052">
    <property type="entry name" value="DUF4228 DOMAIN PROTEIN-RELATED"/>
    <property type="match status" value="1"/>
</dbReference>
<evidence type="ECO:0000313" key="2">
    <source>
        <dbReference type="Proteomes" id="UP000886520"/>
    </source>
</evidence>
<gene>
    <name evidence="1" type="ORF">GOP47_0018245</name>
</gene>
<sequence>MGNYVSSCSCSCACIIPSSQRSKFAAAESKRKLERVIMVVHAVEERVIEMGGGAPMKVAELMLEYPGHFVVQCETDISSIAAAGMDMIKRATPLPADHEASPGSVYLLFPMHRMHTRVSPHESASYKGLLSSYIANSHLQQLLSCAKKKSLHSLMMQPTSAKVTPLFSLQLDEELPPHLTASADGSDGDAQIDDEIDVLLQQFCSATSSLVSNANGGAFMSKSGSLARSKSWIPKLETINESSILLA</sequence>
<dbReference type="EMBL" id="JABFUD020000017">
    <property type="protein sequence ID" value="KAI5067717.1"/>
    <property type="molecule type" value="Genomic_DNA"/>
</dbReference>
<proteinExistence type="predicted"/>
<protein>
    <submittedName>
        <fullName evidence="1">Uncharacterized protein</fullName>
    </submittedName>
</protein>
<dbReference type="AlphaFoldDB" id="A0A9D4ZBF1"/>
<comment type="caution">
    <text evidence="1">The sequence shown here is derived from an EMBL/GenBank/DDBJ whole genome shotgun (WGS) entry which is preliminary data.</text>
</comment>
<dbReference type="InterPro" id="IPR025322">
    <property type="entry name" value="PADRE_dom"/>
</dbReference>